<gene>
    <name evidence="2" type="ORF">ACETIH_23405</name>
</gene>
<name>A0ABV6YER1_9HYPH</name>
<proteinExistence type="predicted"/>
<accession>A0ABV6YER1</accession>
<evidence type="ECO:0000313" key="2">
    <source>
        <dbReference type="EMBL" id="MFC1459590.1"/>
    </source>
</evidence>
<keyword evidence="3" id="KW-1185">Reference proteome</keyword>
<dbReference type="EMBL" id="JBHOMY010000118">
    <property type="protein sequence ID" value="MFC1459590.1"/>
    <property type="molecule type" value="Genomic_DNA"/>
</dbReference>
<reference evidence="2 3" key="1">
    <citation type="submission" date="2024-09" db="EMBL/GenBank/DDBJ databases">
        <title>Nodulacao em especies de Leguminosae Basais da Amazonia e Caracterizacao dos Rizobios e Bacterias Associadas aos Nodulos.</title>
        <authorList>
            <person name="Jambeiro I.C.A."/>
            <person name="Lopes I.S."/>
            <person name="Aguiar E.R.G.R."/>
            <person name="Santos A.F.J."/>
            <person name="Dos Santos J.M.F."/>
            <person name="Gross E."/>
        </authorList>
    </citation>
    <scope>NUCLEOTIDE SEQUENCE [LARGE SCALE GENOMIC DNA]</scope>
    <source>
        <strain evidence="2 3">BRUESC1165</strain>
    </source>
</reference>
<evidence type="ECO:0000259" key="1">
    <source>
        <dbReference type="Pfam" id="PF12728"/>
    </source>
</evidence>
<dbReference type="InterPro" id="IPR041657">
    <property type="entry name" value="HTH_17"/>
</dbReference>
<organism evidence="2 3">
    <name type="scientific">Microvirga arabica</name>
    <dbReference type="NCBI Taxonomy" id="1128671"/>
    <lineage>
        <taxon>Bacteria</taxon>
        <taxon>Pseudomonadati</taxon>
        <taxon>Pseudomonadota</taxon>
        <taxon>Alphaproteobacteria</taxon>
        <taxon>Hyphomicrobiales</taxon>
        <taxon>Methylobacteriaceae</taxon>
        <taxon>Microvirga</taxon>
    </lineage>
</organism>
<dbReference type="Proteomes" id="UP001593940">
    <property type="component" value="Unassembled WGS sequence"/>
</dbReference>
<dbReference type="RefSeq" id="WP_377031171.1">
    <property type="nucleotide sequence ID" value="NZ_JBHOMY010000118.1"/>
</dbReference>
<protein>
    <submittedName>
        <fullName evidence="2">Helix-turn-helix transcriptional regulator</fullName>
    </submittedName>
</protein>
<feature type="domain" description="Helix-turn-helix" evidence="1">
    <location>
        <begin position="37"/>
        <end position="88"/>
    </location>
</feature>
<sequence>MSEPLASQKILDPITAALSQPFDGLGNLPLEVARHRVLDVKQTAALLSLSVPSVRRLHRQKQIPEALRISSRRIGWRLGDLVDWLAARSAA</sequence>
<dbReference type="Pfam" id="PF12728">
    <property type="entry name" value="HTH_17"/>
    <property type="match status" value="1"/>
</dbReference>
<comment type="caution">
    <text evidence="2">The sequence shown here is derived from an EMBL/GenBank/DDBJ whole genome shotgun (WGS) entry which is preliminary data.</text>
</comment>
<evidence type="ECO:0000313" key="3">
    <source>
        <dbReference type="Proteomes" id="UP001593940"/>
    </source>
</evidence>